<evidence type="ECO:0000256" key="11">
    <source>
        <dbReference type="ARBA" id="ARBA00046351"/>
    </source>
</evidence>
<organism evidence="13 14">
    <name type="scientific">Trichomalopsis sarcophagae</name>
    <dbReference type="NCBI Taxonomy" id="543379"/>
    <lineage>
        <taxon>Eukaryota</taxon>
        <taxon>Metazoa</taxon>
        <taxon>Ecdysozoa</taxon>
        <taxon>Arthropoda</taxon>
        <taxon>Hexapoda</taxon>
        <taxon>Insecta</taxon>
        <taxon>Pterygota</taxon>
        <taxon>Neoptera</taxon>
        <taxon>Endopterygota</taxon>
        <taxon>Hymenoptera</taxon>
        <taxon>Apocrita</taxon>
        <taxon>Proctotrupomorpha</taxon>
        <taxon>Chalcidoidea</taxon>
        <taxon>Pteromalidae</taxon>
        <taxon>Pteromalinae</taxon>
        <taxon>Trichomalopsis</taxon>
    </lineage>
</organism>
<keyword evidence="2" id="KW-0479">Metal-binding</keyword>
<dbReference type="InterPro" id="IPR036163">
    <property type="entry name" value="HMA_dom_sf"/>
</dbReference>
<feature type="domain" description="HMA" evidence="12">
    <location>
        <begin position="3"/>
        <end position="66"/>
    </location>
</feature>
<dbReference type="GO" id="GO:0006825">
    <property type="term" value="P:copper ion transport"/>
    <property type="evidence" value="ECO:0007669"/>
    <property type="project" value="UniProtKB-KW"/>
</dbReference>
<name>A0A232EVK6_9HYME</name>
<protein>
    <recommendedName>
        <fullName evidence="9">Copper transport protein ATOX1</fullName>
    </recommendedName>
    <alternativeName>
        <fullName evidence="10">Metal transport protein ATX1</fullName>
    </alternativeName>
</protein>
<dbReference type="AlphaFoldDB" id="A0A232EVK6"/>
<dbReference type="GO" id="GO:0005829">
    <property type="term" value="C:cytosol"/>
    <property type="evidence" value="ECO:0007669"/>
    <property type="project" value="TreeGrafter"/>
</dbReference>
<dbReference type="InterPro" id="IPR051881">
    <property type="entry name" value="Copper_transport_ATOX1-like"/>
</dbReference>
<evidence type="ECO:0000256" key="4">
    <source>
        <dbReference type="ARBA" id="ARBA00023008"/>
    </source>
</evidence>
<dbReference type="InterPro" id="IPR017969">
    <property type="entry name" value="Heavy-metal-associated_CS"/>
</dbReference>
<keyword evidence="4" id="KW-0186">Copper</keyword>
<evidence type="ECO:0000256" key="7">
    <source>
        <dbReference type="ARBA" id="ARBA00037651"/>
    </source>
</evidence>
<evidence type="ECO:0000313" key="14">
    <source>
        <dbReference type="Proteomes" id="UP000215335"/>
    </source>
</evidence>
<dbReference type="PROSITE" id="PS50846">
    <property type="entry name" value="HMA_2"/>
    <property type="match status" value="1"/>
</dbReference>
<comment type="similarity">
    <text evidence="8">Belongs to the ATX1 family.</text>
</comment>
<evidence type="ECO:0000256" key="8">
    <source>
        <dbReference type="ARBA" id="ARBA00038171"/>
    </source>
</evidence>
<comment type="caution">
    <text evidence="13">The sequence shown here is derived from an EMBL/GenBank/DDBJ whole genome shotgun (WGS) entry which is preliminary data.</text>
</comment>
<evidence type="ECO:0000256" key="6">
    <source>
        <dbReference type="ARBA" id="ARBA00023186"/>
    </source>
</evidence>
<keyword evidence="3" id="KW-0187">Copper transport</keyword>
<dbReference type="Pfam" id="PF00403">
    <property type="entry name" value="HMA"/>
    <property type="match status" value="1"/>
</dbReference>
<dbReference type="OrthoDB" id="689350at2759"/>
<dbReference type="SUPFAM" id="SSF55008">
    <property type="entry name" value="HMA, heavy metal-associated domain"/>
    <property type="match status" value="1"/>
</dbReference>
<dbReference type="Gene3D" id="3.30.70.100">
    <property type="match status" value="1"/>
</dbReference>
<comment type="function">
    <text evidence="7">Binds and deliver cytosolic copper to the copper ATPase proteins. May be important in cellular antioxidant defense.</text>
</comment>
<dbReference type="PROSITE" id="PS01047">
    <property type="entry name" value="HMA_1"/>
    <property type="match status" value="1"/>
</dbReference>
<accession>A0A232EVK6</accession>
<sequence length="72" mass="7921">MAQQIYEYNVDMTCEGCSNAVNRVLGKIPAITEVKIDLPAKKVFVTTNLDQNEVLESIKKTGKACSFVGVQK</sequence>
<dbReference type="STRING" id="543379.A0A232EVK6"/>
<dbReference type="GO" id="GO:0046872">
    <property type="term" value="F:metal ion binding"/>
    <property type="evidence" value="ECO:0007669"/>
    <property type="project" value="UniProtKB-KW"/>
</dbReference>
<dbReference type="FunFam" id="3.30.70.100:FF:000008">
    <property type="entry name" value="Copper transport protein ATOX1"/>
    <property type="match status" value="1"/>
</dbReference>
<dbReference type="PANTHER" id="PTHR46365">
    <property type="entry name" value="COPPER TRANSPORT PROTEIN ATOX1"/>
    <property type="match status" value="1"/>
</dbReference>
<dbReference type="PANTHER" id="PTHR46365:SF1">
    <property type="entry name" value="COPPER TRANSPORT PROTEIN ATOX1"/>
    <property type="match status" value="1"/>
</dbReference>
<proteinExistence type="inferred from homology"/>
<reference evidence="13 14" key="1">
    <citation type="journal article" date="2017" name="Curr. Biol.">
        <title>The Evolution of Venom by Co-option of Single-Copy Genes.</title>
        <authorList>
            <person name="Martinson E.O."/>
            <person name="Mrinalini"/>
            <person name="Kelkar Y.D."/>
            <person name="Chang C.H."/>
            <person name="Werren J.H."/>
        </authorList>
    </citation>
    <scope>NUCLEOTIDE SEQUENCE [LARGE SCALE GENOMIC DNA]</scope>
    <source>
        <strain evidence="13 14">Alberta</strain>
        <tissue evidence="13">Whole body</tissue>
    </source>
</reference>
<evidence type="ECO:0000256" key="5">
    <source>
        <dbReference type="ARBA" id="ARBA00023065"/>
    </source>
</evidence>
<keyword evidence="5" id="KW-0406">Ion transport</keyword>
<comment type="subunit">
    <text evidence="11">Homodimer. Interacts with ATP7B. Interacts with ATP7A. Interacts (via dimer form) with SLC31A1 (via C-terminal domain); this interaction improves ATOX1 stability and controls intracellular Cu(I) levels.</text>
</comment>
<dbReference type="GO" id="GO:0016531">
    <property type="term" value="F:copper chaperone activity"/>
    <property type="evidence" value="ECO:0007669"/>
    <property type="project" value="TreeGrafter"/>
</dbReference>
<dbReference type="InterPro" id="IPR006121">
    <property type="entry name" value="HMA_dom"/>
</dbReference>
<evidence type="ECO:0000256" key="10">
    <source>
        <dbReference type="ARBA" id="ARBA00043201"/>
    </source>
</evidence>
<evidence type="ECO:0000259" key="12">
    <source>
        <dbReference type="PROSITE" id="PS50846"/>
    </source>
</evidence>
<evidence type="ECO:0000256" key="3">
    <source>
        <dbReference type="ARBA" id="ARBA00022796"/>
    </source>
</evidence>
<evidence type="ECO:0000256" key="1">
    <source>
        <dbReference type="ARBA" id="ARBA00022448"/>
    </source>
</evidence>
<dbReference type="EMBL" id="NNAY01001988">
    <property type="protein sequence ID" value="OXU22371.1"/>
    <property type="molecule type" value="Genomic_DNA"/>
</dbReference>
<keyword evidence="14" id="KW-1185">Reference proteome</keyword>
<evidence type="ECO:0000256" key="2">
    <source>
        <dbReference type="ARBA" id="ARBA00022723"/>
    </source>
</evidence>
<dbReference type="CDD" id="cd00371">
    <property type="entry name" value="HMA"/>
    <property type="match status" value="1"/>
</dbReference>
<evidence type="ECO:0000256" key="9">
    <source>
        <dbReference type="ARBA" id="ARBA00040962"/>
    </source>
</evidence>
<keyword evidence="1" id="KW-0813">Transport</keyword>
<keyword evidence="6" id="KW-0143">Chaperone</keyword>
<gene>
    <name evidence="13" type="ORF">TSAR_007729</name>
</gene>
<dbReference type="Proteomes" id="UP000215335">
    <property type="component" value="Unassembled WGS sequence"/>
</dbReference>
<evidence type="ECO:0000313" key="13">
    <source>
        <dbReference type="EMBL" id="OXU22371.1"/>
    </source>
</evidence>